<organism evidence="1 2">
    <name type="scientific">Phytophthora nicotianae (strain INRA-310)</name>
    <name type="common">Phytophthora parasitica</name>
    <dbReference type="NCBI Taxonomy" id="761204"/>
    <lineage>
        <taxon>Eukaryota</taxon>
        <taxon>Sar</taxon>
        <taxon>Stramenopiles</taxon>
        <taxon>Oomycota</taxon>
        <taxon>Peronosporomycetes</taxon>
        <taxon>Peronosporales</taxon>
        <taxon>Peronosporaceae</taxon>
        <taxon>Phytophthora</taxon>
    </lineage>
</organism>
<dbReference type="GeneID" id="20191347"/>
<name>W2QBD3_PHYN3</name>
<reference evidence="1 2" key="2">
    <citation type="submission" date="2013-11" db="EMBL/GenBank/DDBJ databases">
        <title>The Genome Sequence of Phytophthora parasitica INRA-310.</title>
        <authorList>
            <consortium name="The Broad Institute Genomics Platform"/>
            <person name="Russ C."/>
            <person name="Tyler B."/>
            <person name="Panabieres F."/>
            <person name="Shan W."/>
            <person name="Tripathy S."/>
            <person name="Grunwald N."/>
            <person name="Machado M."/>
            <person name="Johnson C.S."/>
            <person name="Arredondo F."/>
            <person name="Hong C."/>
            <person name="Coffey M."/>
            <person name="Young S.K."/>
            <person name="Zeng Q."/>
            <person name="Gargeya S."/>
            <person name="Fitzgerald M."/>
            <person name="Abouelleil A."/>
            <person name="Alvarado L."/>
            <person name="Chapman S.B."/>
            <person name="Gainer-Dewar J."/>
            <person name="Goldberg J."/>
            <person name="Griggs A."/>
            <person name="Gujja S."/>
            <person name="Hansen M."/>
            <person name="Howarth C."/>
            <person name="Imamovic A."/>
            <person name="Ireland A."/>
            <person name="Larimer J."/>
            <person name="McCowan C."/>
            <person name="Murphy C."/>
            <person name="Pearson M."/>
            <person name="Poon T.W."/>
            <person name="Priest M."/>
            <person name="Roberts A."/>
            <person name="Saif S."/>
            <person name="Shea T."/>
            <person name="Sykes S."/>
            <person name="Wortman J."/>
            <person name="Nusbaum C."/>
            <person name="Birren B."/>
        </authorList>
    </citation>
    <scope>NUCLEOTIDE SEQUENCE [LARGE SCALE GENOMIC DNA]</scope>
    <source>
        <strain evidence="1 2">INRA-310</strain>
    </source>
</reference>
<dbReference type="RefSeq" id="XP_008904223.1">
    <property type="nucleotide sequence ID" value="XM_008905975.1"/>
</dbReference>
<protein>
    <submittedName>
        <fullName evidence="1">Uncharacterized protein</fullName>
    </submittedName>
</protein>
<evidence type="ECO:0000313" key="2">
    <source>
        <dbReference type="Proteomes" id="UP000018817"/>
    </source>
</evidence>
<dbReference type="Proteomes" id="UP000018817">
    <property type="component" value="Unassembled WGS sequence"/>
</dbReference>
<dbReference type="VEuPathDB" id="FungiDB:PPTG_22748"/>
<evidence type="ECO:0000313" key="1">
    <source>
        <dbReference type="EMBL" id="ETN10462.1"/>
    </source>
</evidence>
<dbReference type="EMBL" id="KI669582">
    <property type="protein sequence ID" value="ETN10462.1"/>
    <property type="molecule type" value="Genomic_DNA"/>
</dbReference>
<reference evidence="2" key="1">
    <citation type="submission" date="2011-12" db="EMBL/GenBank/DDBJ databases">
        <authorList>
            <consortium name="The Broad Institute Genome Sequencing Platform"/>
            <person name="Russ C."/>
            <person name="Tyler B."/>
            <person name="Panabieres F."/>
            <person name="Shan W."/>
            <person name="Tripathy S."/>
            <person name="Grunwald N."/>
            <person name="Machado M."/>
            <person name="Young S.K."/>
            <person name="Zeng Q."/>
            <person name="Gargeya S."/>
            <person name="Fitzgerald M."/>
            <person name="Haas B."/>
            <person name="Abouelleil A."/>
            <person name="Alvarado L."/>
            <person name="Arachchi H.M."/>
            <person name="Berlin A."/>
            <person name="Chapman S.B."/>
            <person name="Gearin G."/>
            <person name="Goldberg J."/>
            <person name="Griggs A."/>
            <person name="Gujja S."/>
            <person name="Hansen M."/>
            <person name="Heiman D."/>
            <person name="Howarth C."/>
            <person name="Larimer J."/>
            <person name="Lui A."/>
            <person name="MacDonald P.J.P."/>
            <person name="McCowen C."/>
            <person name="Montmayeur A."/>
            <person name="Murphy C."/>
            <person name="Neiman D."/>
            <person name="Pearson M."/>
            <person name="Priest M."/>
            <person name="Roberts A."/>
            <person name="Saif S."/>
            <person name="Shea T."/>
            <person name="Sisk P."/>
            <person name="Stolte C."/>
            <person name="Sykes S."/>
            <person name="Wortman J."/>
            <person name="Nusbaum C."/>
            <person name="Birren B."/>
        </authorList>
    </citation>
    <scope>NUCLEOTIDE SEQUENCE [LARGE SCALE GENOMIC DNA]</scope>
    <source>
        <strain evidence="2">INRA-310</strain>
    </source>
</reference>
<proteinExistence type="predicted"/>
<accession>W2QBD3</accession>
<dbReference type="AlphaFoldDB" id="W2QBD3"/>
<gene>
    <name evidence="1" type="ORF">PPTG_22748</name>
</gene>
<sequence length="90" mass="9874">MVVVSAQAHTIEPLHQSRSQRIKFCSTFATSGSTAMTFTTPSRGLEAFSCISVADSTDSGQCEVLLHTAWIGRSSSQPRAREHFYVAFFD</sequence>